<dbReference type="EMBL" id="CP000282">
    <property type="protein sequence ID" value="ABD80554.1"/>
    <property type="molecule type" value="Genomic_DNA"/>
</dbReference>
<keyword evidence="14" id="KW-1185">Reference proteome</keyword>
<feature type="coiled-coil region" evidence="10">
    <location>
        <begin position="185"/>
        <end position="307"/>
    </location>
</feature>
<dbReference type="PANTHER" id="PTHR30386:SF26">
    <property type="entry name" value="TRANSPORT PROTEIN COMB"/>
    <property type="match status" value="1"/>
</dbReference>
<evidence type="ECO:0000256" key="9">
    <source>
        <dbReference type="RuleBase" id="RU365093"/>
    </source>
</evidence>
<keyword evidence="10" id="KW-0175">Coiled coil</keyword>
<dbReference type="GO" id="GO:0005886">
    <property type="term" value="C:plasma membrane"/>
    <property type="evidence" value="ECO:0007669"/>
    <property type="project" value="UniProtKB-SubCell"/>
</dbReference>
<feature type="transmembrane region" description="Helical" evidence="9">
    <location>
        <begin position="51"/>
        <end position="69"/>
    </location>
</feature>
<dbReference type="Gene3D" id="2.40.50.100">
    <property type="match status" value="1"/>
</dbReference>
<dbReference type="InterPro" id="IPR058982">
    <property type="entry name" value="Beta-barrel_AprE"/>
</dbReference>
<dbReference type="InterPro" id="IPR006144">
    <property type="entry name" value="Secretion_HlyD_CS"/>
</dbReference>
<comment type="similarity">
    <text evidence="2 9">Belongs to the membrane fusion protein (MFP) (TC 8.A.1) family.</text>
</comment>
<keyword evidence="7 9" id="KW-1133">Transmembrane helix</keyword>
<dbReference type="GeneID" id="98612968"/>
<evidence type="ECO:0000256" key="7">
    <source>
        <dbReference type="ARBA" id="ARBA00022989"/>
    </source>
</evidence>
<reference evidence="13 14" key="1">
    <citation type="journal article" date="2008" name="PLoS Genet.">
        <title>Complete genome sequence of the complex carbohydrate-degrading marine bacterium, Saccharophagus degradans strain 2-40 T.</title>
        <authorList>
            <person name="Weiner R.M."/>
            <person name="Taylor L.E.II."/>
            <person name="Henrissat B."/>
            <person name="Hauser L."/>
            <person name="Land M."/>
            <person name="Coutinho P.M."/>
            <person name="Rancurel C."/>
            <person name="Saunders E.H."/>
            <person name="Longmire A.G."/>
            <person name="Zhang H."/>
            <person name="Bayer E.A."/>
            <person name="Gilbert H.J."/>
            <person name="Larimer F."/>
            <person name="Zhulin I.B."/>
            <person name="Ekborg N.A."/>
            <person name="Lamed R."/>
            <person name="Richardson P.M."/>
            <person name="Borovok I."/>
            <person name="Hutcheson S."/>
        </authorList>
    </citation>
    <scope>NUCLEOTIDE SEQUENCE [LARGE SCALE GENOMIC DNA]</scope>
    <source>
        <strain evidence="14">2-40 / ATCC 43961 / DSM 17024</strain>
    </source>
</reference>
<evidence type="ECO:0000256" key="1">
    <source>
        <dbReference type="ARBA" id="ARBA00004377"/>
    </source>
</evidence>
<name>Q21L75_SACD2</name>
<dbReference type="InterPro" id="IPR010129">
    <property type="entry name" value="T1SS_HlyD"/>
</dbReference>
<dbReference type="PROSITE" id="PS00543">
    <property type="entry name" value="HLYD_FAMILY"/>
    <property type="match status" value="1"/>
</dbReference>
<dbReference type="InterPro" id="IPR058781">
    <property type="entry name" value="HH_AprE-like"/>
</dbReference>
<keyword evidence="8 9" id="KW-0472">Membrane</keyword>
<evidence type="ECO:0000313" key="13">
    <source>
        <dbReference type="EMBL" id="ABD80554.1"/>
    </source>
</evidence>
<dbReference type="NCBIfam" id="TIGR01843">
    <property type="entry name" value="type_I_hlyD"/>
    <property type="match status" value="1"/>
</dbReference>
<dbReference type="Proteomes" id="UP000001947">
    <property type="component" value="Chromosome"/>
</dbReference>
<dbReference type="Pfam" id="PF26002">
    <property type="entry name" value="Beta-barrel_AprE"/>
    <property type="match status" value="1"/>
</dbReference>
<evidence type="ECO:0000256" key="8">
    <source>
        <dbReference type="ARBA" id="ARBA00023136"/>
    </source>
</evidence>
<dbReference type="Pfam" id="PF25994">
    <property type="entry name" value="HH_AprE"/>
    <property type="match status" value="1"/>
</dbReference>
<evidence type="ECO:0000256" key="5">
    <source>
        <dbReference type="ARBA" id="ARBA00022519"/>
    </source>
</evidence>
<evidence type="ECO:0000259" key="11">
    <source>
        <dbReference type="Pfam" id="PF25994"/>
    </source>
</evidence>
<dbReference type="RefSeq" id="WP_011467774.1">
    <property type="nucleotide sequence ID" value="NC_007912.1"/>
</dbReference>
<dbReference type="HOGENOM" id="CLU_023976_8_0_6"/>
<feature type="domain" description="AprE-like beta-barrel" evidence="12">
    <location>
        <begin position="349"/>
        <end position="438"/>
    </location>
</feature>
<feature type="domain" description="AprE-like long alpha-helical hairpin" evidence="11">
    <location>
        <begin position="126"/>
        <end position="306"/>
    </location>
</feature>
<comment type="subcellular location">
    <subcellularLocation>
        <location evidence="1 9">Cell inner membrane</location>
        <topology evidence="1 9">Single-pass membrane protein</topology>
    </subcellularLocation>
</comment>
<dbReference type="InterPro" id="IPR050739">
    <property type="entry name" value="MFP"/>
</dbReference>
<keyword evidence="4 9" id="KW-1003">Cell membrane</keyword>
<keyword evidence="5 9" id="KW-0997">Cell inner membrane</keyword>
<dbReference type="STRING" id="203122.Sde_1292"/>
<evidence type="ECO:0000256" key="2">
    <source>
        <dbReference type="ARBA" id="ARBA00009477"/>
    </source>
</evidence>
<gene>
    <name evidence="13" type="ordered locus">Sde_1292</name>
</gene>
<protein>
    <recommendedName>
        <fullName evidence="9">Membrane fusion protein (MFP) family protein</fullName>
    </recommendedName>
</protein>
<dbReference type="Gene3D" id="1.10.287.470">
    <property type="entry name" value="Helix hairpin bin"/>
    <property type="match status" value="1"/>
</dbReference>
<evidence type="ECO:0000313" key="14">
    <source>
        <dbReference type="Proteomes" id="UP000001947"/>
    </source>
</evidence>
<dbReference type="Gene3D" id="2.40.30.170">
    <property type="match status" value="1"/>
</dbReference>
<evidence type="ECO:0000256" key="4">
    <source>
        <dbReference type="ARBA" id="ARBA00022475"/>
    </source>
</evidence>
<evidence type="ECO:0000256" key="3">
    <source>
        <dbReference type="ARBA" id="ARBA00022448"/>
    </source>
</evidence>
<keyword evidence="6 9" id="KW-0812">Transmembrane</keyword>
<dbReference type="GO" id="GO:0009306">
    <property type="term" value="P:protein secretion"/>
    <property type="evidence" value="ECO:0007669"/>
    <property type="project" value="InterPro"/>
</dbReference>
<proteinExistence type="inferred from homology"/>
<dbReference type="AlphaFoldDB" id="Q21L75"/>
<keyword evidence="3 9" id="KW-0813">Transport</keyword>
<dbReference type="eggNOG" id="COG0845">
    <property type="taxonomic scope" value="Bacteria"/>
</dbReference>
<evidence type="ECO:0000256" key="10">
    <source>
        <dbReference type="SAM" id="Coils"/>
    </source>
</evidence>
<dbReference type="PRINTS" id="PR01490">
    <property type="entry name" value="RTXTOXIND"/>
</dbReference>
<evidence type="ECO:0000256" key="6">
    <source>
        <dbReference type="ARBA" id="ARBA00022692"/>
    </source>
</evidence>
<accession>Q21L75</accession>
<dbReference type="PANTHER" id="PTHR30386">
    <property type="entry name" value="MEMBRANE FUSION SUBUNIT OF EMRAB-TOLC MULTIDRUG EFFLUX PUMP"/>
    <property type="match status" value="1"/>
</dbReference>
<evidence type="ECO:0000259" key="12">
    <source>
        <dbReference type="Pfam" id="PF26002"/>
    </source>
</evidence>
<sequence>MSAKKRLGSVFQSIADMAANSVDSPLPPADLDYITSARAAVLEQSPKGGRYVLWAVVVFFVVTVLWASWAELDEFARGEGKVIPSQYVQVVQNLEGGILAELYVREGERVARGEKLLRIDDTQFASSLREAGVTLAQWELKSMRLRAESNGEAFKPEIKKGWPQFLVDQELAYYQSRQQELAGNKEIYDQQLTQRKQELAELEARKEQLQRSYNLLNQELQMTRPLVSQGAISEVELLRLERQVNDLLGELEAAQLAIPRVKSSLDEAKEKLASVDIVFRREAQEELNKVTLELSRLQETSEALVDRVKRTMVISPVAGTVKQLLVKTIGGVIQPGMDIVEIVPSEEIMLVEARVRPADIGYLHPGQKAKVKFSAYDFSVMGGLDGEVVHISPDTIQDEDGDSFYLVRIETSRTFIGPDGRELPIIPGMTVSVDILTGKKTILDYLLKPILKTKQLAMSER</sequence>
<dbReference type="KEGG" id="sde:Sde_1292"/>
<organism evidence="13 14">
    <name type="scientific">Saccharophagus degradans (strain 2-40 / ATCC 43961 / DSM 17024)</name>
    <dbReference type="NCBI Taxonomy" id="203122"/>
    <lineage>
        <taxon>Bacteria</taxon>
        <taxon>Pseudomonadati</taxon>
        <taxon>Pseudomonadota</taxon>
        <taxon>Gammaproteobacteria</taxon>
        <taxon>Cellvibrionales</taxon>
        <taxon>Cellvibrionaceae</taxon>
        <taxon>Saccharophagus</taxon>
    </lineage>
</organism>